<sequence>KEIPIIKITKDKQKLEKAVKGIENRLIKIIPICINNQDDCNNIYSWILWNIYDVFGRSGAFKLQSKNKIMDNGKQIDDKIRSIISLINICMEHNGPINLINKYIEEYKIRLKEITKKEVQKIINKIRDSYVHKDDRKYYEQIRNIIPNTEITLQDDNGRIVKCDSDKCKLLTEYYKQLFKEDEQKDRWTNEIENRVKRYIINNDNQDINMNTEFEESELQKIIGEMQNNKAVFLDQISNEWIKILMEMTPIITTNLFNLLCKEGTLANKMLCSRMVSLPKKDGVCKKDEVRGIRIKSALLSVIDRLILNRIWPILQKEIYEEQGGFMKGKGTEDNIIILRCMIHYIKYIERKQCILTLIDIRKAFDSVWHAGLLYKIYNTGIRGKIFKLITTILTRSQLYVTAGYYASRPFIMQSGTGQGYSMSGPLFNLYINDMIKEINNTNTKIKAYGEIAPACLFYADDIITISKKWRSNNEKLIVIKEYCKRWKLAINIDKSMIITNTYIKRYRTKRNEMDIKNITNKFTYLGIKFNIQTLSWNDHILSRTNKARDVLIKSILAGVIGGELEMIAQLKYYNSIILPILEYGTRTILVNKMGMKNMEITQHMALTKICGLYRTSYKPMIRVLMGSPPVYARNCVSLLVAWLQKIKRGDLVGKMVKNEYEYIKRNQNFYLTKIMGGCKYPTTYNTDVLRALYENQLQQYWEEPPKYLTTKEWKRILEQIIYKKAYMEDIGLIEKNEHKAQFMEIIKEYNRSMKPYKPLINELETEINKEKIKEVLKIMTGSTKFNWKKKGIKNWERCIYCNEEWEKPVKHIIAECKELEKVRKSIGKKYQKESESKSIEGKFTIKAFIRFCERIVDKGTKF</sequence>
<dbReference type="InterPro" id="IPR043128">
    <property type="entry name" value="Rev_trsase/Diguanyl_cyclase"/>
</dbReference>
<keyword evidence="3" id="KW-1185">Reference proteome</keyword>
<dbReference type="Pfam" id="PF00078">
    <property type="entry name" value="RVT_1"/>
    <property type="match status" value="1"/>
</dbReference>
<name>X6LPL8_RETFI</name>
<dbReference type="Gene3D" id="3.30.70.270">
    <property type="match status" value="1"/>
</dbReference>
<dbReference type="PROSITE" id="PS50878">
    <property type="entry name" value="RT_POL"/>
    <property type="match status" value="1"/>
</dbReference>
<protein>
    <recommendedName>
        <fullName evidence="1">Reverse transcriptase domain-containing protein</fullName>
    </recommendedName>
</protein>
<reference evidence="2 3" key="1">
    <citation type="journal article" date="2013" name="Curr. Biol.">
        <title>The Genome of the Foraminiferan Reticulomyxa filosa.</title>
        <authorList>
            <person name="Glockner G."/>
            <person name="Hulsmann N."/>
            <person name="Schleicher M."/>
            <person name="Noegel A.A."/>
            <person name="Eichinger L."/>
            <person name="Gallinger C."/>
            <person name="Pawlowski J."/>
            <person name="Sierra R."/>
            <person name="Euteneuer U."/>
            <person name="Pillet L."/>
            <person name="Moustafa A."/>
            <person name="Platzer M."/>
            <person name="Groth M."/>
            <person name="Szafranski K."/>
            <person name="Schliwa M."/>
        </authorList>
    </citation>
    <scope>NUCLEOTIDE SEQUENCE [LARGE SCALE GENOMIC DNA]</scope>
</reference>
<dbReference type="InterPro" id="IPR000477">
    <property type="entry name" value="RT_dom"/>
</dbReference>
<dbReference type="InterPro" id="IPR043502">
    <property type="entry name" value="DNA/RNA_pol_sf"/>
</dbReference>
<feature type="domain" description="Reverse transcriptase" evidence="1">
    <location>
        <begin position="259"/>
        <end position="530"/>
    </location>
</feature>
<dbReference type="Proteomes" id="UP000023152">
    <property type="component" value="Unassembled WGS sequence"/>
</dbReference>
<dbReference type="PANTHER" id="PTHR19446">
    <property type="entry name" value="REVERSE TRANSCRIPTASES"/>
    <property type="match status" value="1"/>
</dbReference>
<evidence type="ECO:0000313" key="2">
    <source>
        <dbReference type="EMBL" id="ETO02680.1"/>
    </source>
</evidence>
<feature type="non-terminal residue" evidence="2">
    <location>
        <position position="1"/>
    </location>
</feature>
<organism evidence="2 3">
    <name type="scientific">Reticulomyxa filosa</name>
    <dbReference type="NCBI Taxonomy" id="46433"/>
    <lineage>
        <taxon>Eukaryota</taxon>
        <taxon>Sar</taxon>
        <taxon>Rhizaria</taxon>
        <taxon>Retaria</taxon>
        <taxon>Foraminifera</taxon>
        <taxon>Monothalamids</taxon>
        <taxon>Reticulomyxidae</taxon>
        <taxon>Reticulomyxa</taxon>
    </lineage>
</organism>
<evidence type="ECO:0000259" key="1">
    <source>
        <dbReference type="PROSITE" id="PS50878"/>
    </source>
</evidence>
<comment type="caution">
    <text evidence="2">The sequence shown here is derived from an EMBL/GenBank/DDBJ whole genome shotgun (WGS) entry which is preliminary data.</text>
</comment>
<proteinExistence type="predicted"/>
<gene>
    <name evidence="2" type="ORF">RFI_34733</name>
</gene>
<dbReference type="EMBL" id="ASPP01035144">
    <property type="protein sequence ID" value="ETO02680.1"/>
    <property type="molecule type" value="Genomic_DNA"/>
</dbReference>
<accession>X6LPL8</accession>
<dbReference type="OMA" id="CERIVDK"/>
<dbReference type="OrthoDB" id="1421278at2759"/>
<evidence type="ECO:0000313" key="3">
    <source>
        <dbReference type="Proteomes" id="UP000023152"/>
    </source>
</evidence>
<dbReference type="SUPFAM" id="SSF56672">
    <property type="entry name" value="DNA/RNA polymerases"/>
    <property type="match status" value="1"/>
</dbReference>
<dbReference type="AlphaFoldDB" id="X6LPL8"/>
<dbReference type="CDD" id="cd01650">
    <property type="entry name" value="RT_nLTR_like"/>
    <property type="match status" value="1"/>
</dbReference>